<evidence type="ECO:0000313" key="3">
    <source>
        <dbReference type="Proteomes" id="UP001460270"/>
    </source>
</evidence>
<sequence length="104" mass="11711">MDNDKNGFVLIGRWNQSKDARGTQPRKEVRQVLTVPSKFVGNTSLIHPTPAPGSPLTQHESGRSRDLQPKQWDLGVARGMAICRRKRERVQLHCAELLRNVGTD</sequence>
<protein>
    <submittedName>
        <fullName evidence="2">Uncharacterized protein</fullName>
    </submittedName>
</protein>
<comment type="caution">
    <text evidence="2">The sequence shown here is derived from an EMBL/GenBank/DDBJ whole genome shotgun (WGS) entry which is preliminary data.</text>
</comment>
<evidence type="ECO:0000256" key="1">
    <source>
        <dbReference type="SAM" id="MobiDB-lite"/>
    </source>
</evidence>
<name>A0AAW0PZJ3_9GOBI</name>
<reference evidence="3" key="1">
    <citation type="submission" date="2024-04" db="EMBL/GenBank/DDBJ databases">
        <title>Salinicola lusitanus LLJ914,a marine bacterium isolated from the Okinawa Trough.</title>
        <authorList>
            <person name="Li J."/>
        </authorList>
    </citation>
    <scope>NUCLEOTIDE SEQUENCE [LARGE SCALE GENOMIC DNA]</scope>
</reference>
<evidence type="ECO:0000313" key="2">
    <source>
        <dbReference type="EMBL" id="KAK7940558.1"/>
    </source>
</evidence>
<dbReference type="AlphaFoldDB" id="A0AAW0PZJ3"/>
<accession>A0AAW0PZJ3</accession>
<dbReference type="EMBL" id="JBBPFD010000002">
    <property type="protein sequence ID" value="KAK7940558.1"/>
    <property type="molecule type" value="Genomic_DNA"/>
</dbReference>
<keyword evidence="3" id="KW-1185">Reference proteome</keyword>
<organism evidence="2 3">
    <name type="scientific">Mugilogobius chulae</name>
    <name type="common">yellowstripe goby</name>
    <dbReference type="NCBI Taxonomy" id="88201"/>
    <lineage>
        <taxon>Eukaryota</taxon>
        <taxon>Metazoa</taxon>
        <taxon>Chordata</taxon>
        <taxon>Craniata</taxon>
        <taxon>Vertebrata</taxon>
        <taxon>Euteleostomi</taxon>
        <taxon>Actinopterygii</taxon>
        <taxon>Neopterygii</taxon>
        <taxon>Teleostei</taxon>
        <taxon>Neoteleostei</taxon>
        <taxon>Acanthomorphata</taxon>
        <taxon>Gobiaria</taxon>
        <taxon>Gobiiformes</taxon>
        <taxon>Gobioidei</taxon>
        <taxon>Gobiidae</taxon>
        <taxon>Gobionellinae</taxon>
        <taxon>Mugilogobius</taxon>
    </lineage>
</organism>
<gene>
    <name evidence="2" type="ORF">WMY93_003884</name>
</gene>
<dbReference type="Proteomes" id="UP001460270">
    <property type="component" value="Unassembled WGS sequence"/>
</dbReference>
<feature type="region of interest" description="Disordered" evidence="1">
    <location>
        <begin position="41"/>
        <end position="68"/>
    </location>
</feature>
<proteinExistence type="predicted"/>